<dbReference type="SUPFAM" id="SSF111369">
    <property type="entry name" value="HlyD-like secretion proteins"/>
    <property type="match status" value="1"/>
</dbReference>
<evidence type="ECO:0000256" key="1">
    <source>
        <dbReference type="ARBA" id="ARBA00009477"/>
    </source>
</evidence>
<evidence type="ECO:0000259" key="3">
    <source>
        <dbReference type="Pfam" id="PF25954"/>
    </source>
</evidence>
<dbReference type="Pfam" id="PF25973">
    <property type="entry name" value="BSH_CzcB"/>
    <property type="match status" value="1"/>
</dbReference>
<sequence length="398" mass="40765">MNYETATFDNDGRLALPDETVRPKRNWWVIGAVALLVLLAAGYFFSKRAAEPAAAAPGATALPSVTVAVPGTQLVSRVLSATGTLAARREMPVGVAGEGGLVTRVLVEQGQWVGAGQVLATVDRSVQAQTAASLAAQIGVARADLAIAESELKRAAQLVDRGFISKADLERRTATRDAARARVSVAQASLGEQKARNGRLDIRAPAAGLILTRAVEPGQIVSAGSGVLFRMAKGGEMEMRAQLSEADLAGLGVGVRASVTPVGGAQSFQGQVWQISPVIDPQTRQGVARIALSYNPALRPGGFAAANIMSGAAQAPQLPESAVLSDDKGNYVFVVGPDNKVARRDVKVGAVSDAGVAIASGLSGTERVVLSAGAFLNPGQKINPVITPAATPAAASKG</sequence>
<feature type="domain" description="YknX-like C-terminal permuted SH3-like" evidence="5">
    <location>
        <begin position="317"/>
        <end position="383"/>
    </location>
</feature>
<keyword evidence="2" id="KW-0472">Membrane</keyword>
<evidence type="ECO:0000259" key="5">
    <source>
        <dbReference type="Pfam" id="PF25989"/>
    </source>
</evidence>
<protein>
    <submittedName>
        <fullName evidence="6">Efflux RND transporter periplasmic adaptor subunit</fullName>
    </submittedName>
</protein>
<feature type="domain" description="CzcB-like barrel-sandwich hybrid" evidence="4">
    <location>
        <begin position="99"/>
        <end position="227"/>
    </location>
</feature>
<dbReference type="PANTHER" id="PTHR30469:SF15">
    <property type="entry name" value="HLYD FAMILY OF SECRETION PROTEINS"/>
    <property type="match status" value="1"/>
</dbReference>
<keyword evidence="2" id="KW-0812">Transmembrane</keyword>
<gene>
    <name evidence="6" type="ORF">ACFONA_07225</name>
</gene>
<dbReference type="Gene3D" id="2.40.50.100">
    <property type="match status" value="1"/>
</dbReference>
<dbReference type="PANTHER" id="PTHR30469">
    <property type="entry name" value="MULTIDRUG RESISTANCE PROTEIN MDTA"/>
    <property type="match status" value="1"/>
</dbReference>
<dbReference type="RefSeq" id="WP_261293572.1">
    <property type="nucleotide sequence ID" value="NZ_JANQBK010000003.1"/>
</dbReference>
<evidence type="ECO:0000259" key="4">
    <source>
        <dbReference type="Pfam" id="PF25973"/>
    </source>
</evidence>
<keyword evidence="7" id="KW-1185">Reference proteome</keyword>
<accession>A0ABV7SWD7</accession>
<dbReference type="EMBL" id="JBHRXP010000002">
    <property type="protein sequence ID" value="MFC3579957.1"/>
    <property type="molecule type" value="Genomic_DNA"/>
</dbReference>
<dbReference type="Gene3D" id="2.40.30.170">
    <property type="match status" value="1"/>
</dbReference>
<feature type="domain" description="CusB-like beta-barrel" evidence="3">
    <location>
        <begin position="241"/>
        <end position="310"/>
    </location>
</feature>
<dbReference type="InterPro" id="IPR006143">
    <property type="entry name" value="RND_pump_MFP"/>
</dbReference>
<proteinExistence type="inferred from homology"/>
<comment type="caution">
    <text evidence="6">The sequence shown here is derived from an EMBL/GenBank/DDBJ whole genome shotgun (WGS) entry which is preliminary data.</text>
</comment>
<feature type="transmembrane region" description="Helical" evidence="2">
    <location>
        <begin position="27"/>
        <end position="45"/>
    </location>
</feature>
<dbReference type="NCBIfam" id="TIGR01730">
    <property type="entry name" value="RND_mfp"/>
    <property type="match status" value="1"/>
</dbReference>
<dbReference type="InterPro" id="IPR058647">
    <property type="entry name" value="BSH_CzcB-like"/>
</dbReference>
<reference evidence="7" key="1">
    <citation type="journal article" date="2019" name="Int. J. Syst. Evol. Microbiol.">
        <title>The Global Catalogue of Microorganisms (GCM) 10K type strain sequencing project: providing services to taxonomists for standard genome sequencing and annotation.</title>
        <authorList>
            <consortium name="The Broad Institute Genomics Platform"/>
            <consortium name="The Broad Institute Genome Sequencing Center for Infectious Disease"/>
            <person name="Wu L."/>
            <person name="Ma J."/>
        </authorList>
    </citation>
    <scope>NUCLEOTIDE SEQUENCE [LARGE SCALE GENOMIC DNA]</scope>
    <source>
        <strain evidence="7">KCTC 42739</strain>
    </source>
</reference>
<organism evidence="6 7">
    <name type="scientific">Sphingomonas hylomeconis</name>
    <dbReference type="NCBI Taxonomy" id="1395958"/>
    <lineage>
        <taxon>Bacteria</taxon>
        <taxon>Pseudomonadati</taxon>
        <taxon>Pseudomonadota</taxon>
        <taxon>Alphaproteobacteria</taxon>
        <taxon>Sphingomonadales</taxon>
        <taxon>Sphingomonadaceae</taxon>
        <taxon>Sphingomonas</taxon>
    </lineage>
</organism>
<comment type="similarity">
    <text evidence="1">Belongs to the membrane fusion protein (MFP) (TC 8.A.1) family.</text>
</comment>
<dbReference type="Pfam" id="PF25989">
    <property type="entry name" value="YknX_C"/>
    <property type="match status" value="1"/>
</dbReference>
<dbReference type="Pfam" id="PF25954">
    <property type="entry name" value="Beta-barrel_RND_2"/>
    <property type="match status" value="1"/>
</dbReference>
<evidence type="ECO:0000313" key="6">
    <source>
        <dbReference type="EMBL" id="MFC3579957.1"/>
    </source>
</evidence>
<dbReference type="Gene3D" id="2.40.420.20">
    <property type="match status" value="1"/>
</dbReference>
<dbReference type="Proteomes" id="UP001595713">
    <property type="component" value="Unassembled WGS sequence"/>
</dbReference>
<evidence type="ECO:0000313" key="7">
    <source>
        <dbReference type="Proteomes" id="UP001595713"/>
    </source>
</evidence>
<dbReference type="Gene3D" id="1.10.287.470">
    <property type="entry name" value="Helix hairpin bin"/>
    <property type="match status" value="1"/>
</dbReference>
<keyword evidence="2" id="KW-1133">Transmembrane helix</keyword>
<evidence type="ECO:0000256" key="2">
    <source>
        <dbReference type="SAM" id="Phobius"/>
    </source>
</evidence>
<dbReference type="InterPro" id="IPR058637">
    <property type="entry name" value="YknX-like_C"/>
</dbReference>
<name>A0ABV7SWD7_9SPHN</name>
<dbReference type="InterPro" id="IPR058792">
    <property type="entry name" value="Beta-barrel_RND_2"/>
</dbReference>